<comment type="catalytic activity">
    <reaction evidence="12">
        <text>Hydrolyzes mismatched double-stranded DNA and polynucleotides, releasing free thymine.</text>
        <dbReference type="EC" id="3.2.2.29"/>
    </reaction>
</comment>
<evidence type="ECO:0000256" key="13">
    <source>
        <dbReference type="ARBA" id="ARBA00061261"/>
    </source>
</evidence>
<evidence type="ECO:0000256" key="2">
    <source>
        <dbReference type="ARBA" id="ARBA00022499"/>
    </source>
</evidence>
<evidence type="ECO:0000256" key="14">
    <source>
        <dbReference type="ARBA" id="ARBA00064519"/>
    </source>
</evidence>
<accession>H2YG24</accession>
<dbReference type="InParanoid" id="H2YG24"/>
<keyword evidence="6" id="KW-0156">Chromatin regulator</keyword>
<dbReference type="PANTHER" id="PTHR12159">
    <property type="entry name" value="G/T AND G/U MISMATCH-SPECIFIC DNA GLYCOSYLASE"/>
    <property type="match status" value="1"/>
</dbReference>
<proteinExistence type="inferred from homology"/>
<dbReference type="CDD" id="cd10028">
    <property type="entry name" value="UDG-F2_TDG_MUG"/>
    <property type="match status" value="1"/>
</dbReference>
<dbReference type="GO" id="GO:0040029">
    <property type="term" value="P:epigenetic regulation of gene expression"/>
    <property type="evidence" value="ECO:0007669"/>
    <property type="project" value="UniProtKB-ARBA"/>
</dbReference>
<dbReference type="STRING" id="51511.ENSCSAVP00000004273"/>
<dbReference type="GO" id="GO:0006285">
    <property type="term" value="P:base-excision repair, AP site formation"/>
    <property type="evidence" value="ECO:0007669"/>
    <property type="project" value="InterPro"/>
</dbReference>
<sequence>MTTLQNGTGVKKRGRPPKVKSEQDGTPSKQTKITDTLKKTKRTVDRFKGVTKEELMTRFLPDRIKEGLDILIIGINPGLFAAYKGHHYAGPGNHFWKCINMSGLVDRHLTSDNDIDLMEYGIGFSTIVQRTTPSAKDLSSKEIREGGKELIEKIKLYKPKIAVFNGKGIYEIFSKEMFGKKKKDFMFGKQAERIPDTHTFIFVMPSSSARCAQFPRAQDKVHYYIQIKRLRDEINGLKTDADVQETTYTFDLQKATEMAKVQKIKEERHDPSY</sequence>
<reference evidence="20" key="3">
    <citation type="submission" date="2025-09" db="UniProtKB">
        <authorList>
            <consortium name="Ensembl"/>
        </authorList>
    </citation>
    <scope>IDENTIFICATION</scope>
</reference>
<feature type="domain" description="Uracil-DNA glycosylase-like" evidence="19">
    <location>
        <begin position="63"/>
        <end position="214"/>
    </location>
</feature>
<evidence type="ECO:0000256" key="1">
    <source>
        <dbReference type="ARBA" id="ARBA00004123"/>
    </source>
</evidence>
<keyword evidence="4" id="KW-0378">Hydrolase</keyword>
<keyword evidence="5" id="KW-0832">Ubl conjugation</keyword>
<dbReference type="Pfam" id="PF03167">
    <property type="entry name" value="UDG"/>
    <property type="match status" value="1"/>
</dbReference>
<protein>
    <recommendedName>
        <fullName evidence="16">G/T mismatch-specific thymine DNA glycosylase</fullName>
        <ecNumber evidence="15">3.2.2.29</ecNumber>
    </recommendedName>
    <alternativeName>
        <fullName evidence="17">Thymine-DNA glycosylase</fullName>
    </alternativeName>
</protein>
<dbReference type="Ensembl" id="ENSCSAVT00000004336.1">
    <property type="protein sequence ID" value="ENSCSAVP00000004273.1"/>
    <property type="gene ID" value="ENSCSAVG00000002527.1"/>
</dbReference>
<dbReference type="HOGENOM" id="CLU_042829_2_0_1"/>
<evidence type="ECO:0000256" key="16">
    <source>
        <dbReference type="ARBA" id="ARBA00071248"/>
    </source>
</evidence>
<comment type="subcellular location">
    <subcellularLocation>
        <location evidence="1">Nucleus</location>
    </subcellularLocation>
</comment>
<dbReference type="Proteomes" id="UP000007875">
    <property type="component" value="Unassembled WGS sequence"/>
</dbReference>
<feature type="compositionally biased region" description="Polar residues" evidence="18">
    <location>
        <begin position="24"/>
        <end position="33"/>
    </location>
</feature>
<keyword evidence="21" id="KW-1185">Reference proteome</keyword>
<evidence type="ECO:0000256" key="11">
    <source>
        <dbReference type="ARBA" id="ARBA00023242"/>
    </source>
</evidence>
<evidence type="ECO:0000256" key="12">
    <source>
        <dbReference type="ARBA" id="ARBA00052915"/>
    </source>
</evidence>
<evidence type="ECO:0000256" key="4">
    <source>
        <dbReference type="ARBA" id="ARBA00022801"/>
    </source>
</evidence>
<comment type="subunit">
    <text evidence="14">Homodimer. Interacts with AICDA and GADD45A.</text>
</comment>
<dbReference type="GO" id="GO:0032183">
    <property type="term" value="F:SUMO binding"/>
    <property type="evidence" value="ECO:0007669"/>
    <property type="project" value="UniProtKB-ARBA"/>
</dbReference>
<dbReference type="GO" id="GO:0003677">
    <property type="term" value="F:DNA binding"/>
    <property type="evidence" value="ECO:0007669"/>
    <property type="project" value="UniProtKB-ARBA"/>
</dbReference>
<evidence type="ECO:0000313" key="21">
    <source>
        <dbReference type="Proteomes" id="UP000007875"/>
    </source>
</evidence>
<feature type="region of interest" description="Disordered" evidence="18">
    <location>
        <begin position="1"/>
        <end position="33"/>
    </location>
</feature>
<evidence type="ECO:0000256" key="3">
    <source>
        <dbReference type="ARBA" id="ARBA00022763"/>
    </source>
</evidence>
<dbReference type="GO" id="GO:0004844">
    <property type="term" value="F:uracil DNA N-glycosylase activity"/>
    <property type="evidence" value="ECO:0007669"/>
    <property type="project" value="TreeGrafter"/>
</dbReference>
<keyword evidence="3" id="KW-0227">DNA damage</keyword>
<keyword evidence="2" id="KW-1017">Isopeptide bond</keyword>
<evidence type="ECO:0000256" key="5">
    <source>
        <dbReference type="ARBA" id="ARBA00022843"/>
    </source>
</evidence>
<dbReference type="InterPro" id="IPR005122">
    <property type="entry name" value="Uracil-DNA_glycosylase-like"/>
</dbReference>
<dbReference type="AlphaFoldDB" id="H2YG24"/>
<evidence type="ECO:0000256" key="17">
    <source>
        <dbReference type="ARBA" id="ARBA00083221"/>
    </source>
</evidence>
<organism evidence="20 21">
    <name type="scientific">Ciona savignyi</name>
    <name type="common">Pacific transparent sea squirt</name>
    <dbReference type="NCBI Taxonomy" id="51511"/>
    <lineage>
        <taxon>Eukaryota</taxon>
        <taxon>Metazoa</taxon>
        <taxon>Chordata</taxon>
        <taxon>Tunicata</taxon>
        <taxon>Ascidiacea</taxon>
        <taxon>Phlebobranchia</taxon>
        <taxon>Cionidae</taxon>
        <taxon>Ciona</taxon>
    </lineage>
</organism>
<dbReference type="FunFam" id="3.40.470.10:FF:000002">
    <property type="entry name" value="G/T mismatch-specific thymine DNA glycosylase"/>
    <property type="match status" value="1"/>
</dbReference>
<keyword evidence="8" id="KW-0010">Activator</keyword>
<evidence type="ECO:0000256" key="7">
    <source>
        <dbReference type="ARBA" id="ARBA00023015"/>
    </source>
</evidence>
<evidence type="ECO:0000256" key="9">
    <source>
        <dbReference type="ARBA" id="ARBA00023163"/>
    </source>
</evidence>
<dbReference type="EC" id="3.2.2.29" evidence="15"/>
<dbReference type="Gene3D" id="3.40.470.10">
    <property type="entry name" value="Uracil-DNA glycosylase-like domain"/>
    <property type="match status" value="1"/>
</dbReference>
<dbReference type="SUPFAM" id="SSF52141">
    <property type="entry name" value="Uracil-DNA glycosylase-like"/>
    <property type="match status" value="1"/>
</dbReference>
<evidence type="ECO:0000256" key="6">
    <source>
        <dbReference type="ARBA" id="ARBA00022853"/>
    </source>
</evidence>
<dbReference type="InterPro" id="IPR036895">
    <property type="entry name" value="Uracil-DNA_glycosylase-like_sf"/>
</dbReference>
<dbReference type="GO" id="GO:0005654">
    <property type="term" value="C:nucleoplasm"/>
    <property type="evidence" value="ECO:0007669"/>
    <property type="project" value="UniProtKB-ARBA"/>
</dbReference>
<keyword evidence="9" id="KW-0804">Transcription</keyword>
<reference evidence="21" key="1">
    <citation type="submission" date="2003-08" db="EMBL/GenBank/DDBJ databases">
        <authorList>
            <person name="Birren B."/>
            <person name="Nusbaum C."/>
            <person name="Abebe A."/>
            <person name="Abouelleil A."/>
            <person name="Adekoya E."/>
            <person name="Ait-zahra M."/>
            <person name="Allen N."/>
            <person name="Allen T."/>
            <person name="An P."/>
            <person name="Anderson M."/>
            <person name="Anderson S."/>
            <person name="Arachchi H."/>
            <person name="Armbruster J."/>
            <person name="Bachantsang P."/>
            <person name="Baldwin J."/>
            <person name="Barry A."/>
            <person name="Bayul T."/>
            <person name="Blitshsteyn B."/>
            <person name="Bloom T."/>
            <person name="Blye J."/>
            <person name="Boguslavskiy L."/>
            <person name="Borowsky M."/>
            <person name="Boukhgalter B."/>
            <person name="Brunache A."/>
            <person name="Butler J."/>
            <person name="Calixte N."/>
            <person name="Calvo S."/>
            <person name="Camarata J."/>
            <person name="Campo K."/>
            <person name="Chang J."/>
            <person name="Cheshatsang Y."/>
            <person name="Citroen M."/>
            <person name="Collymore A."/>
            <person name="Considine T."/>
            <person name="Cook A."/>
            <person name="Cooke P."/>
            <person name="Corum B."/>
            <person name="Cuomo C."/>
            <person name="David R."/>
            <person name="Dawoe T."/>
            <person name="Degray S."/>
            <person name="Dodge S."/>
            <person name="Dooley K."/>
            <person name="Dorje P."/>
            <person name="Dorjee K."/>
            <person name="Dorris L."/>
            <person name="Duffey N."/>
            <person name="Dupes A."/>
            <person name="Elkins T."/>
            <person name="Engels R."/>
            <person name="Erickson J."/>
            <person name="Farina A."/>
            <person name="Faro S."/>
            <person name="Ferreira P."/>
            <person name="Fischer H."/>
            <person name="Fitzgerald M."/>
            <person name="Foley K."/>
            <person name="Gage D."/>
            <person name="Galagan J."/>
            <person name="Gearin G."/>
            <person name="Gnerre S."/>
            <person name="Gnirke A."/>
            <person name="Goyette A."/>
            <person name="Graham J."/>
            <person name="Grandbois E."/>
            <person name="Gyaltsen K."/>
            <person name="Hafez N."/>
            <person name="Hagopian D."/>
            <person name="Hagos B."/>
            <person name="Hall J."/>
            <person name="Hatcher B."/>
            <person name="Heller A."/>
            <person name="Higgins H."/>
            <person name="Honan T."/>
            <person name="Horn A."/>
            <person name="Houde N."/>
            <person name="Hughes L."/>
            <person name="Hulme W."/>
            <person name="Husby E."/>
            <person name="Iliev I."/>
            <person name="Jaffe D."/>
            <person name="Jones C."/>
            <person name="Kamal M."/>
            <person name="Kamat A."/>
            <person name="Kamvysselis M."/>
            <person name="Karlsson E."/>
            <person name="Kells C."/>
            <person name="Kieu A."/>
            <person name="Kisner P."/>
            <person name="Kodira C."/>
            <person name="Kulbokas E."/>
            <person name="Labutti K."/>
            <person name="Lama D."/>
            <person name="Landers T."/>
            <person name="Leger J."/>
            <person name="Levine S."/>
            <person name="Lewis D."/>
            <person name="Lewis T."/>
            <person name="Lindblad-toh K."/>
            <person name="Liu X."/>
            <person name="Lokyitsang T."/>
            <person name="Lokyitsang Y."/>
            <person name="Lucien O."/>
            <person name="Lui A."/>
            <person name="Ma L.J."/>
            <person name="Mabbitt R."/>
            <person name="Macdonald J."/>
            <person name="Maclean C."/>
            <person name="Major J."/>
            <person name="Manning J."/>
            <person name="Marabella R."/>
            <person name="Maru K."/>
            <person name="Matthews C."/>
            <person name="Mauceli E."/>
            <person name="Mccarthy M."/>
            <person name="Mcdonough S."/>
            <person name="Mcghee T."/>
            <person name="Meldrim J."/>
            <person name="Meneus L."/>
            <person name="Mesirov J."/>
            <person name="Mihalev A."/>
            <person name="Mihova T."/>
            <person name="Mikkelsen T."/>
            <person name="Mlenga V."/>
            <person name="Moru K."/>
            <person name="Mozes J."/>
            <person name="Mulrain L."/>
            <person name="Munson G."/>
            <person name="Naylor J."/>
            <person name="Newes C."/>
            <person name="Nguyen C."/>
            <person name="Nguyen N."/>
            <person name="Nguyen T."/>
            <person name="Nicol R."/>
            <person name="Nielsen C."/>
            <person name="Nizzari M."/>
            <person name="Norbu C."/>
            <person name="Norbu N."/>
            <person name="O'donnell P."/>
            <person name="Okoawo O."/>
            <person name="O'leary S."/>
            <person name="Omotosho B."/>
            <person name="O'neill K."/>
            <person name="Osman S."/>
            <person name="Parker S."/>
            <person name="Perrin D."/>
            <person name="Phunkhang P."/>
            <person name="Piqani B."/>
            <person name="Purcell S."/>
            <person name="Rachupka T."/>
            <person name="Ramasamy U."/>
            <person name="Rameau R."/>
            <person name="Ray V."/>
            <person name="Raymond C."/>
            <person name="Retta R."/>
            <person name="Richardson S."/>
            <person name="Rise C."/>
            <person name="Rodriguez J."/>
            <person name="Rogers J."/>
            <person name="Rogov P."/>
            <person name="Rutman M."/>
            <person name="Schupbach R."/>
            <person name="Seaman C."/>
            <person name="Settipalli S."/>
            <person name="Sharpe T."/>
            <person name="Sheridan J."/>
            <person name="Sherpa N."/>
            <person name="Shi J."/>
            <person name="Smirnov S."/>
            <person name="Smith C."/>
            <person name="Sougnez C."/>
            <person name="Spencer B."/>
            <person name="Stalker J."/>
            <person name="Stange-thomann N."/>
            <person name="Stavropoulos S."/>
            <person name="Stetson K."/>
            <person name="Stone C."/>
            <person name="Stone S."/>
            <person name="Stubbs M."/>
            <person name="Talamas J."/>
            <person name="Tchuinga P."/>
            <person name="Tenzing P."/>
            <person name="Tesfaye S."/>
            <person name="Theodore J."/>
            <person name="Thoulutsang Y."/>
            <person name="Topham K."/>
            <person name="Towey S."/>
            <person name="Tsamla T."/>
            <person name="Tsomo N."/>
            <person name="Vallee D."/>
            <person name="Vassiliev H."/>
            <person name="Venkataraman V."/>
            <person name="Vinson J."/>
            <person name="Vo A."/>
            <person name="Wade C."/>
            <person name="Wang S."/>
            <person name="Wangchuk T."/>
            <person name="Wangdi T."/>
            <person name="Whittaker C."/>
            <person name="Wilkinson J."/>
            <person name="Wu Y."/>
            <person name="Wyman D."/>
            <person name="Yadav S."/>
            <person name="Yang S."/>
            <person name="Yang X."/>
            <person name="Yeager S."/>
            <person name="Yee E."/>
            <person name="Young G."/>
            <person name="Zainoun J."/>
            <person name="Zembeck L."/>
            <person name="Zimmer A."/>
            <person name="Zody M."/>
            <person name="Lander E."/>
        </authorList>
    </citation>
    <scope>NUCLEOTIDE SEQUENCE [LARGE SCALE GENOMIC DNA]</scope>
</reference>
<evidence type="ECO:0000256" key="15">
    <source>
        <dbReference type="ARBA" id="ARBA00066769"/>
    </source>
</evidence>
<name>H2YG24_CIOSA</name>
<keyword evidence="11" id="KW-0539">Nucleus</keyword>
<keyword evidence="7" id="KW-0805">Transcription regulation</keyword>
<evidence type="ECO:0000313" key="20">
    <source>
        <dbReference type="Ensembl" id="ENSCSAVP00000004273.1"/>
    </source>
</evidence>
<evidence type="ECO:0000256" key="18">
    <source>
        <dbReference type="SAM" id="MobiDB-lite"/>
    </source>
</evidence>
<evidence type="ECO:0000256" key="8">
    <source>
        <dbReference type="ARBA" id="ARBA00023159"/>
    </source>
</evidence>
<dbReference type="GO" id="GO:0141016">
    <property type="term" value="F:G/T mismatch-specific thymine-DNA glycosylase activity"/>
    <property type="evidence" value="ECO:0007669"/>
    <property type="project" value="UniProtKB-EC"/>
</dbReference>
<dbReference type="PANTHER" id="PTHR12159:SF9">
    <property type="entry name" value="G_T MISMATCH-SPECIFIC THYMINE DNA GLYCOSYLASE"/>
    <property type="match status" value="1"/>
</dbReference>
<keyword evidence="10" id="KW-0234">DNA repair</keyword>
<comment type="similarity">
    <text evidence="13">Belongs to the uracil-DNA glycosylase (UDG) superfamily. TDG/mug family.</text>
</comment>
<dbReference type="InterPro" id="IPR015637">
    <property type="entry name" value="MUG/TDG"/>
</dbReference>
<evidence type="ECO:0000259" key="19">
    <source>
        <dbReference type="Pfam" id="PF03167"/>
    </source>
</evidence>
<reference evidence="20" key="2">
    <citation type="submission" date="2025-08" db="UniProtKB">
        <authorList>
            <consortium name="Ensembl"/>
        </authorList>
    </citation>
    <scope>IDENTIFICATION</scope>
</reference>
<dbReference type="OMA" id="FYPFPFH"/>
<dbReference type="eggNOG" id="KOG4120">
    <property type="taxonomic scope" value="Eukaryota"/>
</dbReference>
<evidence type="ECO:0000256" key="10">
    <source>
        <dbReference type="ARBA" id="ARBA00023204"/>
    </source>
</evidence>
<dbReference type="GeneTree" id="ENSGT00390000000987"/>